<gene>
    <name evidence="3" type="ORF">BJ508DRAFT_367930</name>
</gene>
<proteinExistence type="predicted"/>
<reference evidence="3 4" key="1">
    <citation type="journal article" date="2018" name="Nat. Ecol. Evol.">
        <title>Pezizomycetes genomes reveal the molecular basis of ectomycorrhizal truffle lifestyle.</title>
        <authorList>
            <person name="Murat C."/>
            <person name="Payen T."/>
            <person name="Noel B."/>
            <person name="Kuo A."/>
            <person name="Morin E."/>
            <person name="Chen J."/>
            <person name="Kohler A."/>
            <person name="Krizsan K."/>
            <person name="Balestrini R."/>
            <person name="Da Silva C."/>
            <person name="Montanini B."/>
            <person name="Hainaut M."/>
            <person name="Levati E."/>
            <person name="Barry K.W."/>
            <person name="Belfiori B."/>
            <person name="Cichocki N."/>
            <person name="Clum A."/>
            <person name="Dockter R.B."/>
            <person name="Fauchery L."/>
            <person name="Guy J."/>
            <person name="Iotti M."/>
            <person name="Le Tacon F."/>
            <person name="Lindquist E.A."/>
            <person name="Lipzen A."/>
            <person name="Malagnac F."/>
            <person name="Mello A."/>
            <person name="Molinier V."/>
            <person name="Miyauchi S."/>
            <person name="Poulain J."/>
            <person name="Riccioni C."/>
            <person name="Rubini A."/>
            <person name="Sitrit Y."/>
            <person name="Splivallo R."/>
            <person name="Traeger S."/>
            <person name="Wang M."/>
            <person name="Zifcakova L."/>
            <person name="Wipf D."/>
            <person name="Zambonelli A."/>
            <person name="Paolocci F."/>
            <person name="Nowrousian M."/>
            <person name="Ottonello S."/>
            <person name="Baldrian P."/>
            <person name="Spatafora J.W."/>
            <person name="Henrissat B."/>
            <person name="Nagy L.G."/>
            <person name="Aury J.M."/>
            <person name="Wincker P."/>
            <person name="Grigoriev I.V."/>
            <person name="Bonfante P."/>
            <person name="Martin F.M."/>
        </authorList>
    </citation>
    <scope>NUCLEOTIDE SEQUENCE [LARGE SCALE GENOMIC DNA]</scope>
    <source>
        <strain evidence="3 4">RN42</strain>
    </source>
</reference>
<accession>A0A3N4H857</accession>
<evidence type="ECO:0000313" key="3">
    <source>
        <dbReference type="EMBL" id="RPA70982.1"/>
    </source>
</evidence>
<sequence length="538" mass="59927">MFPGLPLELGLLILGHLQSSNGEPFEHLSYQSTLHALSLVDRALNTTITPLLYARLLPQYDTAEFLVLTLLLRPELGEHVKEVGLFDQLLIPNVPGELMPRHRRWAFRTIWEPTEDLPLRDAEKAILPAVRRWFDNPLRNTVPSPPHTGSPLPHPGPHVKTLSLSSTSPTLDLLRNPQPHRHDPDNPLPPLPTCLPHLTTLHHTGPSLPLPPLPSLHTLTLSNHHVAPPPTPSPSPTTTSPLSPPSPPTASPPHISPKPSSTSPRCSRCSLGRELRLLELDLLFFTLPEGVRPEDVLPRSLRWLRIYGGWEEGQSGELWDGSYDGQWLPGVRTAEVVGMVERRKVWARETARRERAERVGWEVVLEDEEWERVEAERRRRRVENAGLGTLQVLKCMSGLARRQLFKAHINPDWNLTVTGIAIEEDGDSLIYGTLEHYAKDQDEMLIVGTVVYVHATMVIRSYTSALETAAGATSEPDTISALDEIAFDKALKINLRSLQVSVFPGNSNDVFYLQKVPKATAPFVTVVGIAEHAIMPDV</sequence>
<feature type="region of interest" description="Disordered" evidence="1">
    <location>
        <begin position="138"/>
        <end position="267"/>
    </location>
</feature>
<dbReference type="AlphaFoldDB" id="A0A3N4H857"/>
<dbReference type="STRING" id="1160509.A0A3N4H857"/>
<feature type="compositionally biased region" description="Low complexity" evidence="1">
    <location>
        <begin position="257"/>
        <end position="267"/>
    </location>
</feature>
<feature type="compositionally biased region" description="Low complexity" evidence="1">
    <location>
        <begin position="194"/>
        <end position="207"/>
    </location>
</feature>
<protein>
    <recommendedName>
        <fullName evidence="5">F-box domain-containing protein</fullName>
    </recommendedName>
</protein>
<organism evidence="3 4">
    <name type="scientific">Ascobolus immersus RN42</name>
    <dbReference type="NCBI Taxonomy" id="1160509"/>
    <lineage>
        <taxon>Eukaryota</taxon>
        <taxon>Fungi</taxon>
        <taxon>Dikarya</taxon>
        <taxon>Ascomycota</taxon>
        <taxon>Pezizomycotina</taxon>
        <taxon>Pezizomycetes</taxon>
        <taxon>Pezizales</taxon>
        <taxon>Ascobolaceae</taxon>
        <taxon>Ascobolus</taxon>
    </lineage>
</organism>
<feature type="signal peptide" evidence="2">
    <location>
        <begin position="1"/>
        <end position="22"/>
    </location>
</feature>
<keyword evidence="2" id="KW-0732">Signal</keyword>
<feature type="compositionally biased region" description="Low complexity" evidence="1">
    <location>
        <begin position="161"/>
        <end position="174"/>
    </location>
</feature>
<evidence type="ECO:0000313" key="4">
    <source>
        <dbReference type="Proteomes" id="UP000275078"/>
    </source>
</evidence>
<evidence type="ECO:0000256" key="2">
    <source>
        <dbReference type="SAM" id="SignalP"/>
    </source>
</evidence>
<dbReference type="Proteomes" id="UP000275078">
    <property type="component" value="Unassembled WGS sequence"/>
</dbReference>
<feature type="chain" id="PRO_5018111042" description="F-box domain-containing protein" evidence="2">
    <location>
        <begin position="23"/>
        <end position="538"/>
    </location>
</feature>
<evidence type="ECO:0000256" key="1">
    <source>
        <dbReference type="SAM" id="MobiDB-lite"/>
    </source>
</evidence>
<name>A0A3N4H857_ASCIM</name>
<feature type="compositionally biased region" description="Low complexity" evidence="1">
    <location>
        <begin position="215"/>
        <end position="225"/>
    </location>
</feature>
<dbReference type="EMBL" id="ML119995">
    <property type="protein sequence ID" value="RPA70982.1"/>
    <property type="molecule type" value="Genomic_DNA"/>
</dbReference>
<feature type="compositionally biased region" description="Pro residues" evidence="1">
    <location>
        <begin position="143"/>
        <end position="156"/>
    </location>
</feature>
<feature type="compositionally biased region" description="Pro residues" evidence="1">
    <location>
        <begin position="242"/>
        <end position="256"/>
    </location>
</feature>
<keyword evidence="4" id="KW-1185">Reference proteome</keyword>
<evidence type="ECO:0008006" key="5">
    <source>
        <dbReference type="Google" id="ProtNLM"/>
    </source>
</evidence>